<evidence type="ECO:0000313" key="3">
    <source>
        <dbReference type="Proteomes" id="UP000287033"/>
    </source>
</evidence>
<accession>A0A401SRY4</accession>
<proteinExistence type="predicted"/>
<gene>
    <name evidence="2" type="ORF">chiPu_0011632</name>
</gene>
<keyword evidence="3" id="KW-1185">Reference proteome</keyword>
<sequence length="113" mass="12169">MGVFLFNERGLLPSQCRKKVRISVRAEDKGERKAGEGLGLSKKTHEKQNGAQRPRAANGCQLNSEGGKGGNRIRFAATHQSQGRNGLKPRPLPAARTTDGAGRDTHQQSHVSG</sequence>
<reference evidence="2 3" key="1">
    <citation type="journal article" date="2018" name="Nat. Ecol. Evol.">
        <title>Shark genomes provide insights into elasmobranch evolution and the origin of vertebrates.</title>
        <authorList>
            <person name="Hara Y"/>
            <person name="Yamaguchi K"/>
            <person name="Onimaru K"/>
            <person name="Kadota M"/>
            <person name="Koyanagi M"/>
            <person name="Keeley SD"/>
            <person name="Tatsumi K"/>
            <person name="Tanaka K"/>
            <person name="Motone F"/>
            <person name="Kageyama Y"/>
            <person name="Nozu R"/>
            <person name="Adachi N"/>
            <person name="Nishimura O"/>
            <person name="Nakagawa R"/>
            <person name="Tanegashima C"/>
            <person name="Kiyatake I"/>
            <person name="Matsumoto R"/>
            <person name="Murakumo K"/>
            <person name="Nishida K"/>
            <person name="Terakita A"/>
            <person name="Kuratani S"/>
            <person name="Sato K"/>
            <person name="Hyodo S Kuraku.S."/>
        </authorList>
    </citation>
    <scope>NUCLEOTIDE SEQUENCE [LARGE SCALE GENOMIC DNA]</scope>
</reference>
<dbReference type="EMBL" id="BEZZ01000490">
    <property type="protein sequence ID" value="GCC33164.1"/>
    <property type="molecule type" value="Genomic_DNA"/>
</dbReference>
<comment type="caution">
    <text evidence="2">The sequence shown here is derived from an EMBL/GenBank/DDBJ whole genome shotgun (WGS) entry which is preliminary data.</text>
</comment>
<protein>
    <submittedName>
        <fullName evidence="2">Uncharacterized protein</fullName>
    </submittedName>
</protein>
<evidence type="ECO:0000256" key="1">
    <source>
        <dbReference type="SAM" id="MobiDB-lite"/>
    </source>
</evidence>
<dbReference type="AlphaFoldDB" id="A0A401SRY4"/>
<dbReference type="Proteomes" id="UP000287033">
    <property type="component" value="Unassembled WGS sequence"/>
</dbReference>
<evidence type="ECO:0000313" key="2">
    <source>
        <dbReference type="EMBL" id="GCC33164.1"/>
    </source>
</evidence>
<feature type="compositionally biased region" description="Basic and acidic residues" evidence="1">
    <location>
        <begin position="25"/>
        <end position="35"/>
    </location>
</feature>
<feature type="region of interest" description="Disordered" evidence="1">
    <location>
        <begin position="25"/>
        <end position="113"/>
    </location>
</feature>
<name>A0A401SRY4_CHIPU</name>
<organism evidence="2 3">
    <name type="scientific">Chiloscyllium punctatum</name>
    <name type="common">Brownbanded bambooshark</name>
    <name type="synonym">Hemiscyllium punctatum</name>
    <dbReference type="NCBI Taxonomy" id="137246"/>
    <lineage>
        <taxon>Eukaryota</taxon>
        <taxon>Metazoa</taxon>
        <taxon>Chordata</taxon>
        <taxon>Craniata</taxon>
        <taxon>Vertebrata</taxon>
        <taxon>Chondrichthyes</taxon>
        <taxon>Elasmobranchii</taxon>
        <taxon>Galeomorphii</taxon>
        <taxon>Galeoidea</taxon>
        <taxon>Orectolobiformes</taxon>
        <taxon>Hemiscylliidae</taxon>
        <taxon>Chiloscyllium</taxon>
    </lineage>
</organism>